<comment type="caution">
    <text evidence="6">The sequence shown here is derived from an EMBL/GenBank/DDBJ whole genome shotgun (WGS) entry which is preliminary data.</text>
</comment>
<dbReference type="SUPFAM" id="SSF55103">
    <property type="entry name" value="FAD-linked oxidases, C-terminal domain"/>
    <property type="match status" value="1"/>
</dbReference>
<name>A0A2N3PSJ0_9PROT</name>
<dbReference type="FunFam" id="1.10.45.10:FF:000001">
    <property type="entry name" value="D-lactate dehydrogenase mitochondrial"/>
    <property type="match status" value="1"/>
</dbReference>
<dbReference type="GO" id="GO:0022904">
    <property type="term" value="P:respiratory electron transport chain"/>
    <property type="evidence" value="ECO:0007669"/>
    <property type="project" value="TreeGrafter"/>
</dbReference>
<protein>
    <submittedName>
        <fullName evidence="6">Hydroxyacid dehydrogenase</fullName>
    </submittedName>
</protein>
<gene>
    <name evidence="6" type="ORF">CWS72_17135</name>
</gene>
<dbReference type="Gene3D" id="1.10.45.10">
    <property type="entry name" value="Vanillyl-alcohol Oxidase, Chain A, domain 4"/>
    <property type="match status" value="1"/>
</dbReference>
<dbReference type="InterPro" id="IPR016167">
    <property type="entry name" value="FAD-bd_PCMH_sub1"/>
</dbReference>
<dbReference type="Gene3D" id="3.30.70.2740">
    <property type="match status" value="1"/>
</dbReference>
<reference evidence="7" key="1">
    <citation type="submission" date="2017-12" db="EMBL/GenBank/DDBJ databases">
        <title>Draft genome sequence of Telmatospirillum siberiense 26-4b1T, an acidotolerant peatland alphaproteobacterium potentially involved in sulfur cycling.</title>
        <authorList>
            <person name="Hausmann B."/>
            <person name="Pjevac P."/>
            <person name="Schreck K."/>
            <person name="Herbold C.W."/>
            <person name="Daims H."/>
            <person name="Wagner M."/>
            <person name="Pester M."/>
            <person name="Loy A."/>
        </authorList>
    </citation>
    <scope>NUCLEOTIDE SEQUENCE [LARGE SCALE GENOMIC DNA]</scope>
    <source>
        <strain evidence="7">26-4b1</strain>
    </source>
</reference>
<dbReference type="InterPro" id="IPR016166">
    <property type="entry name" value="FAD-bd_PCMH"/>
</dbReference>
<dbReference type="Pfam" id="PF02913">
    <property type="entry name" value="FAD-oxidase_C"/>
    <property type="match status" value="1"/>
</dbReference>
<evidence type="ECO:0000256" key="4">
    <source>
        <dbReference type="ARBA" id="ARBA00022827"/>
    </source>
</evidence>
<dbReference type="InterPro" id="IPR006094">
    <property type="entry name" value="Oxid_FAD_bind_N"/>
</dbReference>
<evidence type="ECO:0000256" key="2">
    <source>
        <dbReference type="ARBA" id="ARBA00008000"/>
    </source>
</evidence>
<dbReference type="InterPro" id="IPR004113">
    <property type="entry name" value="FAD-bd_oxidored_4_C"/>
</dbReference>
<evidence type="ECO:0000256" key="3">
    <source>
        <dbReference type="ARBA" id="ARBA00022630"/>
    </source>
</evidence>
<dbReference type="PROSITE" id="PS51387">
    <property type="entry name" value="FAD_PCMH"/>
    <property type="match status" value="1"/>
</dbReference>
<dbReference type="Gene3D" id="3.30.70.2190">
    <property type="match status" value="1"/>
</dbReference>
<dbReference type="InterPro" id="IPR036318">
    <property type="entry name" value="FAD-bd_PCMH-like_sf"/>
</dbReference>
<evidence type="ECO:0000256" key="1">
    <source>
        <dbReference type="ARBA" id="ARBA00001974"/>
    </source>
</evidence>
<dbReference type="PANTHER" id="PTHR43716:SF2">
    <property type="entry name" value="BLL6224 PROTEIN"/>
    <property type="match status" value="1"/>
</dbReference>
<dbReference type="InterPro" id="IPR051264">
    <property type="entry name" value="FAD-oxidored/transferase_4"/>
</dbReference>
<dbReference type="OrthoDB" id="9815648at2"/>
<comment type="similarity">
    <text evidence="2">Belongs to the FAD-binding oxidoreductase/transferase type 4 family.</text>
</comment>
<dbReference type="Proteomes" id="UP000233293">
    <property type="component" value="Unassembled WGS sequence"/>
</dbReference>
<dbReference type="Pfam" id="PF01565">
    <property type="entry name" value="FAD_binding_4"/>
    <property type="match status" value="1"/>
</dbReference>
<dbReference type="Gene3D" id="3.30.465.10">
    <property type="match status" value="1"/>
</dbReference>
<accession>A0A2N3PSJ0</accession>
<comment type="cofactor">
    <cofactor evidence="1">
        <name>FAD</name>
        <dbReference type="ChEBI" id="CHEBI:57692"/>
    </cofactor>
</comment>
<keyword evidence="3" id="KW-0285">Flavoprotein</keyword>
<evidence type="ECO:0000313" key="6">
    <source>
        <dbReference type="EMBL" id="PKU23354.1"/>
    </source>
</evidence>
<feature type="domain" description="FAD-binding PCMH-type" evidence="5">
    <location>
        <begin position="41"/>
        <end position="222"/>
    </location>
</feature>
<dbReference type="Gene3D" id="3.30.43.10">
    <property type="entry name" value="Uridine Diphospho-n-acetylenolpyruvylglucosamine Reductase, domain 2"/>
    <property type="match status" value="1"/>
</dbReference>
<dbReference type="InterPro" id="IPR016171">
    <property type="entry name" value="Vanillyl_alc_oxidase_C-sub2"/>
</dbReference>
<proteinExistence type="inferred from homology"/>
<keyword evidence="7" id="KW-1185">Reference proteome</keyword>
<dbReference type="PANTHER" id="PTHR43716">
    <property type="entry name" value="D-2-HYDROXYGLUTARATE DEHYDROGENASE, MITOCHONDRIAL"/>
    <property type="match status" value="1"/>
</dbReference>
<dbReference type="AlphaFoldDB" id="A0A2N3PSJ0"/>
<dbReference type="SUPFAM" id="SSF56176">
    <property type="entry name" value="FAD-binding/transporter-associated domain-like"/>
    <property type="match status" value="1"/>
</dbReference>
<keyword evidence="4" id="KW-0274">FAD</keyword>
<evidence type="ECO:0000313" key="7">
    <source>
        <dbReference type="Proteomes" id="UP000233293"/>
    </source>
</evidence>
<dbReference type="InterPro" id="IPR016164">
    <property type="entry name" value="FAD-linked_Oxase-like_C"/>
</dbReference>
<dbReference type="GO" id="GO:0003824">
    <property type="term" value="F:catalytic activity"/>
    <property type="evidence" value="ECO:0007669"/>
    <property type="project" value="InterPro"/>
</dbReference>
<dbReference type="InterPro" id="IPR016169">
    <property type="entry name" value="FAD-bd_PCMH_sub2"/>
</dbReference>
<dbReference type="RefSeq" id="WP_101251844.1">
    <property type="nucleotide sequence ID" value="NZ_PIUM01000021.1"/>
</dbReference>
<organism evidence="6 7">
    <name type="scientific">Telmatospirillum siberiense</name>
    <dbReference type="NCBI Taxonomy" id="382514"/>
    <lineage>
        <taxon>Bacteria</taxon>
        <taxon>Pseudomonadati</taxon>
        <taxon>Pseudomonadota</taxon>
        <taxon>Alphaproteobacteria</taxon>
        <taxon>Rhodospirillales</taxon>
        <taxon>Rhodospirillaceae</taxon>
        <taxon>Telmatospirillum</taxon>
    </lineage>
</organism>
<dbReference type="EMBL" id="PIUM01000021">
    <property type="protein sequence ID" value="PKU23354.1"/>
    <property type="molecule type" value="Genomic_DNA"/>
</dbReference>
<dbReference type="GO" id="GO:0071949">
    <property type="term" value="F:FAD binding"/>
    <property type="evidence" value="ECO:0007669"/>
    <property type="project" value="InterPro"/>
</dbReference>
<evidence type="ECO:0000259" key="5">
    <source>
        <dbReference type="PROSITE" id="PS51387"/>
    </source>
</evidence>
<sequence>MCASFSGSDPLLADLRAIVGDAYALPGEDAPELLTDQLNRYTGRARAVVRPRTTEEVAQVVRLLAGQRVPIVAQGGNTSLTGGATPTAEGSAVVLALTRLDRIRDIDLENDAMTLEAGVLLANAQEAAREAQRLFPLRLPSEGSCTIGGNLATNAGGTQVLRYGNTRALTLGIEVVTADGEIWDGLRALRKDNAGYDLRDLFIGSEGTLGIITAATLRLFPQPAAQRSAFLKFAAIEDVLALFDRAKKGFGSALTAFEIISGATYELVARRLPEQRLPFPAEFGEERWYALVELSDEESDDHARDALERVIGEAIEAGLVQDAVLPESLAQTRAIWELRETGLGSAQKRDGWNAKHDISLPISRIPHFIRSTGDALRQAFPGIRVFTHGHAGDGNLHYQVARPEDTGDDYWLTHETAVRTLVHRAVLAHNGSICAEHGVGALKAHTLPDYKPPLEIALMRRIKDVLDPQGILNPGKVLLA</sequence>